<protein>
    <submittedName>
        <fullName evidence="1">Uncharacterized protein</fullName>
    </submittedName>
</protein>
<name>A0A835SNR3_CHLIN</name>
<dbReference type="Proteomes" id="UP000650467">
    <property type="component" value="Unassembled WGS sequence"/>
</dbReference>
<keyword evidence="2" id="KW-1185">Reference proteome</keyword>
<accession>A0A835SNR3</accession>
<evidence type="ECO:0000313" key="2">
    <source>
        <dbReference type="Proteomes" id="UP000650467"/>
    </source>
</evidence>
<reference evidence="1" key="1">
    <citation type="journal article" date="2020" name="bioRxiv">
        <title>Comparative genomics of Chlamydomonas.</title>
        <authorList>
            <person name="Craig R.J."/>
            <person name="Hasan A.R."/>
            <person name="Ness R.W."/>
            <person name="Keightley P.D."/>
        </authorList>
    </citation>
    <scope>NUCLEOTIDE SEQUENCE</scope>
    <source>
        <strain evidence="1">SAG 7.73</strain>
    </source>
</reference>
<dbReference type="EMBL" id="JAEHOC010000082">
    <property type="protein sequence ID" value="KAG2423261.1"/>
    <property type="molecule type" value="Genomic_DNA"/>
</dbReference>
<organism evidence="1 2">
    <name type="scientific">Chlamydomonas incerta</name>
    <dbReference type="NCBI Taxonomy" id="51695"/>
    <lineage>
        <taxon>Eukaryota</taxon>
        <taxon>Viridiplantae</taxon>
        <taxon>Chlorophyta</taxon>
        <taxon>core chlorophytes</taxon>
        <taxon>Chlorophyceae</taxon>
        <taxon>CS clade</taxon>
        <taxon>Chlamydomonadales</taxon>
        <taxon>Chlamydomonadaceae</taxon>
        <taxon>Chlamydomonas</taxon>
    </lineage>
</organism>
<comment type="caution">
    <text evidence="1">The sequence shown here is derived from an EMBL/GenBank/DDBJ whole genome shotgun (WGS) entry which is preliminary data.</text>
</comment>
<sequence>MAPAAAATAFSSLATLSTPLTGTSTSQYLNLTTNVTNWKSSTLTSPRATATFVTTTTEPLTAISADSRLNLLQRALINNGLWKGLQDESLNRTVFASADSGITGVNNDFNINVQANSTIATNMLNYMQAYGTQNTNFTADVNANYTYVSLYGNRTVTANQTGANAVAVNSLGSVTKITYGTLQVGGPAPKSLIHIVGYVIETDPNLSVLVGLFLTEGKEYKKLQAIIVGGQTTTSASPYTLVAPNNAALNKFAANYNTAVGNLTSLIGLNNLAAFLRRPADSSIMHHSFAWMAPPQNHIVVGSYRTENLTAGVQLTTLQ</sequence>
<gene>
    <name evidence="1" type="ORF">HXX76_015411</name>
</gene>
<evidence type="ECO:0000313" key="1">
    <source>
        <dbReference type="EMBL" id="KAG2423261.1"/>
    </source>
</evidence>
<proteinExistence type="predicted"/>
<dbReference type="InterPro" id="IPR036378">
    <property type="entry name" value="FAS1_dom_sf"/>
</dbReference>
<dbReference type="AlphaFoldDB" id="A0A835SNR3"/>
<dbReference type="Gene3D" id="2.30.180.10">
    <property type="entry name" value="FAS1 domain"/>
    <property type="match status" value="1"/>
</dbReference>